<dbReference type="eggNOG" id="ENOG502ZA5F">
    <property type="taxonomic scope" value="Bacteria"/>
</dbReference>
<sequence length="471" mass="53958">MNLFDRLPSSLFNPLTGQNNRRAWDLLTQLSERFFGPDCVPDFPEGYLHERITKEIERFLLDRGWEVEGEEESSTPVNVQANQLLSRFVETGWFIEDRVGARVFVNMRPVVARFFELLESFTMEGPQLVGGNIQLIHNQLKHVVTDPKGQAAGFQSAALLCSRLINALNATTLRVRDLIHDLTQEEATPIFVKRFFAEHIEEIYVRDFRQMRTENHPLMLRFEIIELVDQAAHSKPSRSLLLDGYRELPGDRQTTAEDALARDIARFHRLLDVEKFLERMDRVIDSATQRALAYLGYRLKASERMESVLKNAVSSICRAADVGIPIESSLLSPSAVIADYRLRMPNLPPAKPVRRSMKKREMTPRERAELILRKAMIRHRDTTPAAIHRYVESRIPVGSQLDASSLPIESVEDAVAVLVLMRMASILRANPRAIRENPLFRGLKFDVQMKEGTRAETPLFEMADFIVIRRS</sequence>
<dbReference type="Proteomes" id="UP000008888">
    <property type="component" value="Chromosome"/>
</dbReference>
<accession>F9ZX24</accession>
<dbReference type="STRING" id="857087.Metme_0031"/>
<evidence type="ECO:0000313" key="2">
    <source>
        <dbReference type="Proteomes" id="UP000008888"/>
    </source>
</evidence>
<dbReference type="Pfam" id="PF18982">
    <property type="entry name" value="JetA"/>
    <property type="match status" value="1"/>
</dbReference>
<dbReference type="InterPro" id="IPR043773">
    <property type="entry name" value="JetA"/>
</dbReference>
<evidence type="ECO:0000313" key="1">
    <source>
        <dbReference type="EMBL" id="AEF98485.1"/>
    </source>
</evidence>
<reference evidence="2" key="3">
    <citation type="submission" date="2011-05" db="EMBL/GenBank/DDBJ databases">
        <title>Complete sequence of Methylomonas methanica MC09.</title>
        <authorList>
            <consortium name="US DOE Joint Genome Institute"/>
            <person name="Lucas S."/>
            <person name="Han J."/>
            <person name="Lapidus A."/>
            <person name="Cheng J.-F."/>
            <person name="Goodwin L."/>
            <person name="Pitluck S."/>
            <person name="Peters L."/>
            <person name="Mikhailova N."/>
            <person name="Teshima H."/>
            <person name="Han C."/>
            <person name="Tapia R."/>
            <person name="Land M."/>
            <person name="Hauser L."/>
            <person name="Kyrpides N."/>
            <person name="Ivanova N."/>
            <person name="Pagani I."/>
            <person name="Stein L."/>
            <person name="Woyke T."/>
        </authorList>
    </citation>
    <scope>NUCLEOTIDE SEQUENCE [LARGE SCALE GENOMIC DNA]</scope>
    <source>
        <strain evidence="2">MC09</strain>
    </source>
</reference>
<dbReference type="EMBL" id="CP002738">
    <property type="protein sequence ID" value="AEF98485.1"/>
    <property type="molecule type" value="Genomic_DNA"/>
</dbReference>
<protein>
    <submittedName>
        <fullName evidence="1">Uncharacterized protein</fullName>
    </submittedName>
</protein>
<reference key="2">
    <citation type="submission" date="2011-05" db="EMBL/GenBank/DDBJ databases">
        <title>Complete genome sequence of the aerobic marine methanotroph Methylomonas methanica MC09.</title>
        <authorList>
            <person name="Boden R."/>
            <person name="Cunliffe M."/>
            <person name="Scanlan J."/>
            <person name="Moussard H."/>
            <person name="Kits K.D."/>
            <person name="Klotz M."/>
            <person name="Jetten M."/>
            <person name="Vuilleumier S."/>
            <person name="Han J."/>
            <person name="Peters L."/>
            <person name="Mikhailova N."/>
            <person name="Teshima H."/>
            <person name="Tapia R."/>
            <person name="Kyrpides N."/>
            <person name="Ivanova N."/>
            <person name="Pagani I."/>
            <person name="Cheng J.-F."/>
            <person name="Goodwin L."/>
            <person name="Han C."/>
            <person name="Hauser L."/>
            <person name="Land M."/>
            <person name="Lapidus A."/>
            <person name="Lucas S."/>
            <person name="Pitluck S."/>
            <person name="Woyke T."/>
            <person name="Stein L.Y."/>
            <person name="Murrell C."/>
        </authorList>
    </citation>
    <scope>NUCLEOTIDE SEQUENCE</scope>
    <source>
        <strain>MC09</strain>
    </source>
</reference>
<dbReference type="HOGENOM" id="CLU_045653_0_0_6"/>
<dbReference type="AlphaFoldDB" id="F9ZX24"/>
<proteinExistence type="predicted"/>
<dbReference type="OrthoDB" id="8038184at2"/>
<name>F9ZX24_METMM</name>
<dbReference type="RefSeq" id="WP_013816758.1">
    <property type="nucleotide sequence ID" value="NC_015572.1"/>
</dbReference>
<organism evidence="1 2">
    <name type="scientific">Methylomonas methanica (strain DSM 25384 / MC09)</name>
    <dbReference type="NCBI Taxonomy" id="857087"/>
    <lineage>
        <taxon>Bacteria</taxon>
        <taxon>Pseudomonadati</taxon>
        <taxon>Pseudomonadota</taxon>
        <taxon>Gammaproteobacteria</taxon>
        <taxon>Methylococcales</taxon>
        <taxon>Methylococcaceae</taxon>
        <taxon>Methylomonas</taxon>
    </lineage>
</organism>
<dbReference type="KEGG" id="mmt:Metme_0031"/>
<gene>
    <name evidence="1" type="ordered locus">Metme_0031</name>
</gene>
<keyword evidence="2" id="KW-1185">Reference proteome</keyword>
<reference evidence="1 2" key="1">
    <citation type="journal article" date="2011" name="J. Bacteriol.">
        <title>Complete Genome Sequence of the Aerobic Marine Methanotroph Methylomonas methanica MC09.</title>
        <authorList>
            <person name="Boden R."/>
            <person name="Cunliffe M."/>
            <person name="Scanlan J."/>
            <person name="Moussard H."/>
            <person name="Kits K.D."/>
            <person name="Klotz M.G."/>
            <person name="Jetten M.S."/>
            <person name="Vuilleumier S."/>
            <person name="Han J."/>
            <person name="Peters L."/>
            <person name="Mikhailova N."/>
            <person name="Teshima H."/>
            <person name="Tapia R."/>
            <person name="Kyrpides N."/>
            <person name="Ivanova N."/>
            <person name="Pagani I."/>
            <person name="Cheng J.F."/>
            <person name="Goodwin L."/>
            <person name="Han C."/>
            <person name="Hauser L."/>
            <person name="Land M.L."/>
            <person name="Lapidus A."/>
            <person name="Lucas S."/>
            <person name="Pitluck S."/>
            <person name="Woyke T."/>
            <person name="Stein L."/>
            <person name="Murrell J.C."/>
        </authorList>
    </citation>
    <scope>NUCLEOTIDE SEQUENCE [LARGE SCALE GENOMIC DNA]</scope>
    <source>
        <strain evidence="1 2">MC09</strain>
    </source>
</reference>